<comment type="catalytic activity">
    <reaction evidence="23">
        <text>ATP + H2O = ADP + phosphate + H(+)</text>
        <dbReference type="Rhea" id="RHEA:13065"/>
        <dbReference type="ChEBI" id="CHEBI:15377"/>
        <dbReference type="ChEBI" id="CHEBI:15378"/>
        <dbReference type="ChEBI" id="CHEBI:30616"/>
        <dbReference type="ChEBI" id="CHEBI:43474"/>
        <dbReference type="ChEBI" id="CHEBI:456216"/>
    </reaction>
</comment>
<evidence type="ECO:0000256" key="17">
    <source>
        <dbReference type="ARBA" id="ARBA00022840"/>
    </source>
</evidence>
<evidence type="ECO:0000256" key="7">
    <source>
        <dbReference type="ARBA" id="ARBA00022562"/>
    </source>
</evidence>
<dbReference type="Pfam" id="PF00910">
    <property type="entry name" value="RNA_helicase"/>
    <property type="match status" value="1"/>
</dbReference>
<evidence type="ECO:0000256" key="4">
    <source>
        <dbReference type="ARBA" id="ARBA00008545"/>
    </source>
</evidence>
<dbReference type="KEGG" id="vg:80536523"/>
<dbReference type="GO" id="GO:0003723">
    <property type="term" value="F:RNA binding"/>
    <property type="evidence" value="ECO:0007669"/>
    <property type="project" value="InterPro"/>
</dbReference>
<dbReference type="GO" id="GO:0046872">
    <property type="term" value="F:metal ion binding"/>
    <property type="evidence" value="ECO:0007669"/>
    <property type="project" value="UniProtKB-KW"/>
</dbReference>
<keyword evidence="8" id="KW-0808">Transferase</keyword>
<dbReference type="Pfam" id="PF02407">
    <property type="entry name" value="Viral_Rep"/>
    <property type="match status" value="1"/>
</dbReference>
<evidence type="ECO:0000256" key="19">
    <source>
        <dbReference type="ARBA" id="ARBA00023125"/>
    </source>
</evidence>
<dbReference type="InterPro" id="IPR000605">
    <property type="entry name" value="Helicase_SF3_ssDNA/RNA_vir"/>
</dbReference>
<dbReference type="GO" id="GO:0016779">
    <property type="term" value="F:nucleotidyltransferase activity"/>
    <property type="evidence" value="ECO:0007669"/>
    <property type="project" value="UniProtKB-KW"/>
</dbReference>
<evidence type="ECO:0000256" key="11">
    <source>
        <dbReference type="ARBA" id="ARBA00022722"/>
    </source>
</evidence>
<evidence type="ECO:0000256" key="23">
    <source>
        <dbReference type="ARBA" id="ARBA00049360"/>
    </source>
</evidence>
<accession>A0A5B8PAI2</accession>
<evidence type="ECO:0000256" key="21">
    <source>
        <dbReference type="ARBA" id="ARBA00030754"/>
    </source>
</evidence>
<dbReference type="GO" id="GO:0042025">
    <property type="term" value="C:host cell nucleus"/>
    <property type="evidence" value="ECO:0007669"/>
    <property type="project" value="UniProtKB-SubCell"/>
</dbReference>
<keyword evidence="12" id="KW-0479">Metal-binding</keyword>
<keyword evidence="13" id="KW-0547">Nucleotide-binding</keyword>
<evidence type="ECO:0000256" key="18">
    <source>
        <dbReference type="ARBA" id="ARBA00023124"/>
    </source>
</evidence>
<evidence type="ECO:0000256" key="1">
    <source>
        <dbReference type="ARBA" id="ARBA00001936"/>
    </source>
</evidence>
<keyword evidence="26" id="KW-1185">Reference proteome</keyword>
<dbReference type="Gene3D" id="3.40.1310.20">
    <property type="match status" value="1"/>
</dbReference>
<organism evidence="25 26">
    <name type="scientific">Beaked whale circovirus</name>
    <dbReference type="NCBI Taxonomy" id="2598785"/>
    <lineage>
        <taxon>Viruses</taxon>
        <taxon>Monodnaviria</taxon>
        <taxon>Shotokuvirae</taxon>
        <taxon>Cressdnaviricota</taxon>
        <taxon>Arfiviricetes</taxon>
        <taxon>Cirlivirales</taxon>
        <taxon>Circoviridae</taxon>
        <taxon>Circovirus</taxon>
        <taxon>Circovirus whale</taxon>
    </lineage>
</organism>
<evidence type="ECO:0000313" key="26">
    <source>
        <dbReference type="Proteomes" id="UP000679502"/>
    </source>
</evidence>
<keyword evidence="16" id="KW-0347">Helicase</keyword>
<keyword evidence="14" id="KW-0255">Endonuclease</keyword>
<evidence type="ECO:0000256" key="22">
    <source>
        <dbReference type="ARBA" id="ARBA00032243"/>
    </source>
</evidence>
<dbReference type="GO" id="GO:0003724">
    <property type="term" value="F:RNA helicase activity"/>
    <property type="evidence" value="ECO:0007669"/>
    <property type="project" value="InterPro"/>
</dbReference>
<dbReference type="GeneID" id="80536523"/>
<dbReference type="GO" id="GO:0016787">
    <property type="term" value="F:hydrolase activity"/>
    <property type="evidence" value="ECO:0007669"/>
    <property type="project" value="UniProtKB-KW"/>
</dbReference>
<dbReference type="GO" id="GO:0004519">
    <property type="term" value="F:endonuclease activity"/>
    <property type="evidence" value="ECO:0007669"/>
    <property type="project" value="UniProtKB-KW"/>
</dbReference>
<evidence type="ECO:0000256" key="9">
    <source>
        <dbReference type="ARBA" id="ARBA00022695"/>
    </source>
</evidence>
<dbReference type="Proteomes" id="UP000679502">
    <property type="component" value="Segment"/>
</dbReference>
<comment type="cofactor">
    <cofactor evidence="1">
        <name>Mn(2+)</name>
        <dbReference type="ChEBI" id="CHEBI:29035"/>
    </cofactor>
</comment>
<dbReference type="GO" id="GO:0005524">
    <property type="term" value="F:ATP binding"/>
    <property type="evidence" value="ECO:0007669"/>
    <property type="project" value="UniProtKB-KW"/>
</dbReference>
<keyword evidence="10" id="KW-0235">DNA replication</keyword>
<evidence type="ECO:0000256" key="5">
    <source>
        <dbReference type="ARBA" id="ARBA00011448"/>
    </source>
</evidence>
<evidence type="ECO:0000259" key="24">
    <source>
        <dbReference type="PROSITE" id="PS52020"/>
    </source>
</evidence>
<keyword evidence="20" id="KW-0511">Multifunctional enzyme</keyword>
<comment type="similarity">
    <text evidence="4">Belongs to the nanoviruses/circoviruses replication-associated protein family.</text>
</comment>
<evidence type="ECO:0000313" key="25">
    <source>
        <dbReference type="EMBL" id="QDZ59982.1"/>
    </source>
</evidence>
<gene>
    <name evidence="25" type="primary">Rep</name>
</gene>
<evidence type="ECO:0000256" key="2">
    <source>
        <dbReference type="ARBA" id="ARBA00001946"/>
    </source>
</evidence>
<keyword evidence="19" id="KW-0238">DNA-binding</keyword>
<comment type="subcellular location">
    <subcellularLocation>
        <location evidence="3">Host nucleus</location>
    </subcellularLocation>
</comment>
<sequence>MSALNRRWCFTVNNPTEADEEAVKSLTEKSKYLICGREKGESGTPHLQGFVNLKRTQRLAGLKKLIPRAHFEKAKGSDSDNKKYCSKDGNLLIEFGEPVGQGKRTDLQKAVDTFYETKSLQLVARKHPETFIRHHRGFSELQKILPELHCERDFKTEVLVWVGPPGVGKSKLVSEQFPGAYWKTPGTKWWDGYYGQDVVIIDDFRGDIFFEYFLRLLDRYPLWVETKGGHVSFMARTLAITSNLCPHEWFPSHPQIEAVCRRIQKIKWFNIDHFIEPPWVVFPYKINY</sequence>
<name>A0A5B8PAI2_9CIRC</name>
<dbReference type="InterPro" id="IPR049912">
    <property type="entry name" value="CRESS_DNA_REP"/>
</dbReference>
<keyword evidence="17" id="KW-0067">ATP-binding</keyword>
<dbReference type="PROSITE" id="PS52020">
    <property type="entry name" value="CRESS_DNA_REP"/>
    <property type="match status" value="1"/>
</dbReference>
<dbReference type="EMBL" id="MN103538">
    <property type="protein sequence ID" value="QDZ59982.1"/>
    <property type="molecule type" value="Genomic_DNA"/>
</dbReference>
<keyword evidence="11" id="KW-0540">Nuclease</keyword>
<dbReference type="RefSeq" id="YP_010798357.1">
    <property type="nucleotide sequence ID" value="NC_076423.1"/>
</dbReference>
<dbReference type="SUPFAM" id="SSF52540">
    <property type="entry name" value="P-loop containing nucleoside triphosphate hydrolases"/>
    <property type="match status" value="1"/>
</dbReference>
<comment type="cofactor">
    <cofactor evidence="2">
        <name>Mg(2+)</name>
        <dbReference type="ChEBI" id="CHEBI:18420"/>
    </cofactor>
</comment>
<keyword evidence="18" id="KW-0190">Covalent protein-DNA linkage</keyword>
<dbReference type="GO" id="GO:0006260">
    <property type="term" value="P:DNA replication"/>
    <property type="evidence" value="ECO:0007669"/>
    <property type="project" value="UniProtKB-KW"/>
</dbReference>
<evidence type="ECO:0000256" key="10">
    <source>
        <dbReference type="ARBA" id="ARBA00022705"/>
    </source>
</evidence>
<evidence type="ECO:0000256" key="14">
    <source>
        <dbReference type="ARBA" id="ARBA00022759"/>
    </source>
</evidence>
<evidence type="ECO:0000256" key="6">
    <source>
        <dbReference type="ARBA" id="ARBA00014531"/>
    </source>
</evidence>
<comment type="subunit">
    <text evidence="5">Interacts with the capsid protein; this interaction relocates Rep into the nucleus.</text>
</comment>
<evidence type="ECO:0000256" key="12">
    <source>
        <dbReference type="ARBA" id="ARBA00022723"/>
    </source>
</evidence>
<proteinExistence type="inferred from homology"/>
<evidence type="ECO:0000256" key="20">
    <source>
        <dbReference type="ARBA" id="ARBA00023268"/>
    </source>
</evidence>
<protein>
    <recommendedName>
        <fullName evidence="6">Replication-associated protein</fullName>
    </recommendedName>
    <alternativeName>
        <fullName evidence="21">ATP-dependent helicase Rep</fullName>
    </alternativeName>
    <alternativeName>
        <fullName evidence="22">RepP</fullName>
    </alternativeName>
</protein>
<feature type="domain" description="CRESS-DNA virus Rep endonuclease" evidence="24">
    <location>
        <begin position="2"/>
        <end position="98"/>
    </location>
</feature>
<evidence type="ECO:0000256" key="16">
    <source>
        <dbReference type="ARBA" id="ARBA00022806"/>
    </source>
</evidence>
<evidence type="ECO:0000256" key="13">
    <source>
        <dbReference type="ARBA" id="ARBA00022741"/>
    </source>
</evidence>
<evidence type="ECO:0000256" key="3">
    <source>
        <dbReference type="ARBA" id="ARBA00004147"/>
    </source>
</evidence>
<evidence type="ECO:0000256" key="8">
    <source>
        <dbReference type="ARBA" id="ARBA00022679"/>
    </source>
</evidence>
<keyword evidence="7" id="KW-1048">Host nucleus</keyword>
<reference evidence="25" key="1">
    <citation type="submission" date="2019-06" db="EMBL/GenBank/DDBJ databases">
        <title>Genomic Characterization of a Novel Circovirus from a Stranded Longman's Beaked whale (Indopacetus pacificus).</title>
        <authorList>
            <person name="Landrau-Giovannetti N."/>
            <person name="Subramaniam K."/>
            <person name="Brown M.A."/>
            <person name="Ng T.F.F."/>
            <person name="Rotstein D.S."/>
            <person name="West K."/>
            <person name="Frasca S.Jr."/>
            <person name="Waltzek T.B."/>
        </authorList>
    </citation>
    <scope>NUCLEOTIDE SEQUENCE</scope>
    <source>
        <strain evidence="25">IP13001</strain>
    </source>
</reference>
<keyword evidence="15" id="KW-0378">Hydrolase</keyword>
<keyword evidence="9" id="KW-0548">Nucleotidyltransferase</keyword>
<dbReference type="InterPro" id="IPR027417">
    <property type="entry name" value="P-loop_NTPase"/>
</dbReference>
<dbReference type="GO" id="GO:0003677">
    <property type="term" value="F:DNA binding"/>
    <property type="evidence" value="ECO:0007669"/>
    <property type="project" value="UniProtKB-KW"/>
</dbReference>
<evidence type="ECO:0000256" key="15">
    <source>
        <dbReference type="ARBA" id="ARBA00022801"/>
    </source>
</evidence>